<organism evidence="3 4">
    <name type="scientific">Mucuna pruriens</name>
    <name type="common">Velvet bean</name>
    <name type="synonym">Dolichos pruriens</name>
    <dbReference type="NCBI Taxonomy" id="157652"/>
    <lineage>
        <taxon>Eukaryota</taxon>
        <taxon>Viridiplantae</taxon>
        <taxon>Streptophyta</taxon>
        <taxon>Embryophyta</taxon>
        <taxon>Tracheophyta</taxon>
        <taxon>Spermatophyta</taxon>
        <taxon>Magnoliopsida</taxon>
        <taxon>eudicotyledons</taxon>
        <taxon>Gunneridae</taxon>
        <taxon>Pentapetalae</taxon>
        <taxon>rosids</taxon>
        <taxon>fabids</taxon>
        <taxon>Fabales</taxon>
        <taxon>Fabaceae</taxon>
        <taxon>Papilionoideae</taxon>
        <taxon>50 kb inversion clade</taxon>
        <taxon>NPAAA clade</taxon>
        <taxon>indigoferoid/millettioid clade</taxon>
        <taxon>Phaseoleae</taxon>
        <taxon>Mucuna</taxon>
    </lineage>
</organism>
<evidence type="ECO:0000256" key="1">
    <source>
        <dbReference type="SAM" id="MobiDB-lite"/>
    </source>
</evidence>
<feature type="domain" description="DUF7745" evidence="2">
    <location>
        <begin position="133"/>
        <end position="264"/>
    </location>
</feature>
<reference evidence="3" key="1">
    <citation type="submission" date="2018-05" db="EMBL/GenBank/DDBJ databases">
        <title>Draft genome of Mucuna pruriens seed.</title>
        <authorList>
            <person name="Nnadi N.E."/>
            <person name="Vos R."/>
            <person name="Hasami M.H."/>
            <person name="Devisetty U.K."/>
            <person name="Aguiy J.C."/>
        </authorList>
    </citation>
    <scope>NUCLEOTIDE SEQUENCE [LARGE SCALE GENOMIC DNA]</scope>
    <source>
        <strain evidence="3">JCA_2017</strain>
    </source>
</reference>
<gene>
    <name evidence="3" type="ORF">CR513_18116</name>
</gene>
<comment type="caution">
    <text evidence="3">The sequence shown here is derived from an EMBL/GenBank/DDBJ whole genome shotgun (WGS) entry which is preliminary data.</text>
</comment>
<evidence type="ECO:0000313" key="3">
    <source>
        <dbReference type="EMBL" id="RDX98901.1"/>
    </source>
</evidence>
<dbReference type="InterPro" id="IPR056647">
    <property type="entry name" value="DUF7745"/>
</dbReference>
<evidence type="ECO:0000313" key="4">
    <source>
        <dbReference type="Proteomes" id="UP000257109"/>
    </source>
</evidence>
<dbReference type="AlphaFoldDB" id="A0A371H7Y3"/>
<sequence length="265" mass="30462">MEGNTHYHIRKLQPVPTKTPDVQSLRHWGSQLKGQWWRAFERKYKNLLSLVNVEVQPAALSALTQYYDLPLRCFTFKGFQLAPTLEEYKRLLGMPLERGVEAEEKPKWSGRDPGGSSGGESPTALGRRGLADLLLFPQIKHYVDFAAIDAFLGKRDRGEHPVVAILANTYCTLDFCSTKKGKGLKCYTSLLFLWLIAHLFHSSKKTRCLIKDHHWSCIRPLTKVEWTSRLDEATEKSICWYPQWNEREDVIIQSRGFPNIPLMST</sequence>
<proteinExistence type="predicted"/>
<dbReference type="PANTHER" id="PTHR48154:SF1">
    <property type="entry name" value="PROTEIN, PUTATIVE-RELATED"/>
    <property type="match status" value="1"/>
</dbReference>
<dbReference type="Pfam" id="PF24924">
    <property type="entry name" value="DUF7745"/>
    <property type="match status" value="2"/>
</dbReference>
<name>A0A371H7Y3_MUCPR</name>
<keyword evidence="4" id="KW-1185">Reference proteome</keyword>
<evidence type="ECO:0000259" key="2">
    <source>
        <dbReference type="Pfam" id="PF24924"/>
    </source>
</evidence>
<feature type="region of interest" description="Disordered" evidence="1">
    <location>
        <begin position="102"/>
        <end position="121"/>
    </location>
</feature>
<dbReference type="Proteomes" id="UP000257109">
    <property type="component" value="Unassembled WGS sequence"/>
</dbReference>
<dbReference type="EMBL" id="QJKJ01003343">
    <property type="protein sequence ID" value="RDX98901.1"/>
    <property type="molecule type" value="Genomic_DNA"/>
</dbReference>
<accession>A0A371H7Y3</accession>
<feature type="domain" description="DUF7745" evidence="2">
    <location>
        <begin position="25"/>
        <end position="98"/>
    </location>
</feature>
<feature type="non-terminal residue" evidence="3">
    <location>
        <position position="1"/>
    </location>
</feature>
<protein>
    <recommendedName>
        <fullName evidence="2">DUF7745 domain-containing protein</fullName>
    </recommendedName>
</protein>
<dbReference type="PANTHER" id="PTHR48154">
    <property type="entry name" value="PROTEIN, PUTATIVE-RELATED"/>
    <property type="match status" value="1"/>
</dbReference>